<sequence length="206" mass="23510">MTDNSNVMLDESLARSLASGHDYDSSLGVESQLEQLDYNGKGLEPPSIDTSFVDGIVNFLSSLPTLVWVILGIVVVALLLYWMSRAGLLNISKKKDDDDAFDEEDDVYKIDFDEEMEQALRNQDHAAIVRLVYLRTLRTLDERKLIHWHLSKTPTQFARELNVEAFSTMTRHFLRVRYGKFAASKKMSDEMQTLSEEVLKEKGGEE</sequence>
<reference evidence="3" key="1">
    <citation type="journal article" date="2015" name="Appl. Microbiol. Biotechnol.">
        <title>Improved ethanol production from biomass by a rumen metagenomic DNA fragment expressed in Escherichia coli MS04 during fermentation.</title>
        <authorList>
            <person name="Loaces I."/>
            <person name="Amarelle V."/>
            <person name="Munoz-Gutierrez I."/>
            <person name="Fabiano E."/>
            <person name="Martinez A."/>
            <person name="Noya F."/>
        </authorList>
    </citation>
    <scope>NUCLEOTIDE SEQUENCE</scope>
</reference>
<protein>
    <recommendedName>
        <fullName evidence="2">Protein-glutamine gamma-glutamyltransferase-like C-terminal domain-containing protein</fullName>
    </recommendedName>
</protein>
<dbReference type="InterPro" id="IPR025403">
    <property type="entry name" value="TgpA-like_C"/>
</dbReference>
<keyword evidence="1" id="KW-0812">Transmembrane</keyword>
<organism evidence="3">
    <name type="scientific">uncultured bacterium Csd4</name>
    <dbReference type="NCBI Taxonomy" id="1637487"/>
    <lineage>
        <taxon>Bacteria</taxon>
        <taxon>environmental samples</taxon>
    </lineage>
</organism>
<dbReference type="Pfam" id="PF13559">
    <property type="entry name" value="DUF4129"/>
    <property type="match status" value="1"/>
</dbReference>
<dbReference type="AlphaFoldDB" id="A0A0F6SKK5"/>
<feature type="transmembrane region" description="Helical" evidence="1">
    <location>
        <begin position="65"/>
        <end position="84"/>
    </location>
</feature>
<dbReference type="EMBL" id="KP843855">
    <property type="protein sequence ID" value="AKF17188.1"/>
    <property type="molecule type" value="Genomic_DNA"/>
</dbReference>
<proteinExistence type="predicted"/>
<keyword evidence="1" id="KW-0472">Membrane</keyword>
<keyword evidence="1" id="KW-1133">Transmembrane helix</keyword>
<evidence type="ECO:0000256" key="1">
    <source>
        <dbReference type="SAM" id="Phobius"/>
    </source>
</evidence>
<feature type="domain" description="Protein-glutamine gamma-glutamyltransferase-like C-terminal" evidence="2">
    <location>
        <begin position="133"/>
        <end position="186"/>
    </location>
</feature>
<accession>A0A0F6SKK5</accession>
<evidence type="ECO:0000313" key="3">
    <source>
        <dbReference type="EMBL" id="AKF17188.1"/>
    </source>
</evidence>
<evidence type="ECO:0000259" key="2">
    <source>
        <dbReference type="Pfam" id="PF13559"/>
    </source>
</evidence>
<name>A0A0F6SKK5_9BACT</name>